<evidence type="ECO:0000313" key="3">
    <source>
        <dbReference type="Proteomes" id="UP000008810"/>
    </source>
</evidence>
<dbReference type="Proteomes" id="UP000008810">
    <property type="component" value="Chromosome 1"/>
</dbReference>
<gene>
    <name evidence="1" type="ORF">BRADI_1g73445v3</name>
</gene>
<keyword evidence="3" id="KW-1185">Reference proteome</keyword>
<reference evidence="1" key="2">
    <citation type="submission" date="2017-06" db="EMBL/GenBank/DDBJ databases">
        <title>WGS assembly of Brachypodium distachyon.</title>
        <authorList>
            <consortium name="The International Brachypodium Initiative"/>
            <person name="Lucas S."/>
            <person name="Harmon-Smith M."/>
            <person name="Lail K."/>
            <person name="Tice H."/>
            <person name="Grimwood J."/>
            <person name="Bruce D."/>
            <person name="Barry K."/>
            <person name="Shu S."/>
            <person name="Lindquist E."/>
            <person name="Wang M."/>
            <person name="Pitluck S."/>
            <person name="Vogel J.P."/>
            <person name="Garvin D.F."/>
            <person name="Mockler T.C."/>
            <person name="Schmutz J."/>
            <person name="Rokhsar D."/>
            <person name="Bevan M.W."/>
        </authorList>
    </citation>
    <scope>NUCLEOTIDE SEQUENCE</scope>
    <source>
        <strain evidence="1">Bd21</strain>
    </source>
</reference>
<dbReference type="AlphaFoldDB" id="A0A2K2DV00"/>
<dbReference type="PANTHER" id="PTHR33085">
    <property type="entry name" value="OS12G0113100 PROTEIN-RELATED"/>
    <property type="match status" value="1"/>
</dbReference>
<dbReference type="PANTHER" id="PTHR33085:SF69">
    <property type="entry name" value="OS07G0234700 PROTEIN"/>
    <property type="match status" value="1"/>
</dbReference>
<protein>
    <submittedName>
        <fullName evidence="1 2">Uncharacterized protein</fullName>
    </submittedName>
</protein>
<evidence type="ECO:0000313" key="2">
    <source>
        <dbReference type="EnsemblPlants" id="PNT78102"/>
    </source>
</evidence>
<proteinExistence type="predicted"/>
<reference evidence="1 2" key="1">
    <citation type="journal article" date="2010" name="Nature">
        <title>Genome sequencing and analysis of the model grass Brachypodium distachyon.</title>
        <authorList>
            <consortium name="International Brachypodium Initiative"/>
        </authorList>
    </citation>
    <scope>NUCLEOTIDE SEQUENCE [LARGE SCALE GENOMIC DNA]</scope>
    <source>
        <strain evidence="1 2">Bd21</strain>
    </source>
</reference>
<dbReference type="FunCoup" id="A0A2K2DV00">
    <property type="interactions" value="199"/>
</dbReference>
<dbReference type="Gramene" id="PNT78102">
    <property type="protein sequence ID" value="PNT78102"/>
    <property type="gene ID" value="BRADI_1g73445v3"/>
</dbReference>
<dbReference type="Pfam" id="PF07893">
    <property type="entry name" value="DUF1668"/>
    <property type="match status" value="1"/>
</dbReference>
<dbReference type="EnsemblPlants" id="PNT78102">
    <property type="protein sequence ID" value="PNT78102"/>
    <property type="gene ID" value="BRADI_1g73445v3"/>
</dbReference>
<sequence>MSAAAWRWVWKQPAYLPDPRRITWMAGTSSTSSSRCPSASAGWWLRPVAQKDRIFTMPEPAGFYYSGASRVRQFGTAIQWPAFLSDPGRVRQISGASSGPPSAQALTEAVAWGRSTSPTFSSSRDPNGDKMHCAWQPLSDSSQFSWSWTDSPPKLPFDPKGITAYALNPCTGNILLSVSGLESSGTFSYGLGGKAQWTYLGNFVLPFKGPVHYDDELDAWVGLHFPSHQTKDTVGYICACPVFTSNELPQWKLCMQKLFMEDPYLRHVDAKLVYMGEGSKYCLVERLTPIGAGEMNYLIRLTTFIVIYGEDRVLRTIPHSHARFYKAPSYVFKFDLQAFWM</sequence>
<organism evidence="1">
    <name type="scientific">Brachypodium distachyon</name>
    <name type="common">Purple false brome</name>
    <name type="synonym">Trachynia distachya</name>
    <dbReference type="NCBI Taxonomy" id="15368"/>
    <lineage>
        <taxon>Eukaryota</taxon>
        <taxon>Viridiplantae</taxon>
        <taxon>Streptophyta</taxon>
        <taxon>Embryophyta</taxon>
        <taxon>Tracheophyta</taxon>
        <taxon>Spermatophyta</taxon>
        <taxon>Magnoliopsida</taxon>
        <taxon>Liliopsida</taxon>
        <taxon>Poales</taxon>
        <taxon>Poaceae</taxon>
        <taxon>BOP clade</taxon>
        <taxon>Pooideae</taxon>
        <taxon>Stipodae</taxon>
        <taxon>Brachypodieae</taxon>
        <taxon>Brachypodium</taxon>
    </lineage>
</organism>
<dbReference type="OrthoDB" id="685508at2759"/>
<evidence type="ECO:0000313" key="1">
    <source>
        <dbReference type="EMBL" id="PNT78102.1"/>
    </source>
</evidence>
<dbReference type="InterPro" id="IPR012871">
    <property type="entry name" value="DUF1668_ORYSA"/>
</dbReference>
<name>A0A2K2DV00_BRADI</name>
<reference evidence="2" key="3">
    <citation type="submission" date="2018-08" db="UniProtKB">
        <authorList>
            <consortium name="EnsemblPlants"/>
        </authorList>
    </citation>
    <scope>IDENTIFICATION</scope>
    <source>
        <strain evidence="2">cv. Bd21</strain>
    </source>
</reference>
<dbReference type="InParanoid" id="A0A2K2DV00"/>
<dbReference type="EMBL" id="CM000880">
    <property type="protein sequence ID" value="PNT78102.1"/>
    <property type="molecule type" value="Genomic_DNA"/>
</dbReference>
<accession>A0A2K2DV00</accession>